<comment type="caution">
    <text evidence="3">The sequence shown here is derived from an EMBL/GenBank/DDBJ whole genome shotgun (WGS) entry which is preliminary data.</text>
</comment>
<dbReference type="InterPro" id="IPR029063">
    <property type="entry name" value="SAM-dependent_MTases_sf"/>
</dbReference>
<dbReference type="AlphaFoldDB" id="A0A098R1X9"/>
<evidence type="ECO:0000259" key="2">
    <source>
        <dbReference type="Pfam" id="PF13649"/>
    </source>
</evidence>
<evidence type="ECO:0000313" key="4">
    <source>
        <dbReference type="Proteomes" id="UP000029692"/>
    </source>
</evidence>
<keyword evidence="1" id="KW-0808">Transferase</keyword>
<organism evidence="3 4">
    <name type="scientific">Spirochaeta lutea</name>
    <dbReference type="NCBI Taxonomy" id="1480694"/>
    <lineage>
        <taxon>Bacteria</taxon>
        <taxon>Pseudomonadati</taxon>
        <taxon>Spirochaetota</taxon>
        <taxon>Spirochaetia</taxon>
        <taxon>Spirochaetales</taxon>
        <taxon>Spirochaetaceae</taxon>
        <taxon>Spirochaeta</taxon>
    </lineage>
</organism>
<dbReference type="eggNOG" id="COG2226">
    <property type="taxonomic scope" value="Bacteria"/>
</dbReference>
<protein>
    <recommendedName>
        <fullName evidence="2">Methyltransferase domain-containing protein</fullName>
    </recommendedName>
</protein>
<dbReference type="CDD" id="cd02440">
    <property type="entry name" value="AdoMet_MTases"/>
    <property type="match status" value="1"/>
</dbReference>
<gene>
    <name evidence="3" type="ORF">DC28_00665</name>
</gene>
<dbReference type="InterPro" id="IPR021445">
    <property type="entry name" value="DUF3095"/>
</dbReference>
<evidence type="ECO:0000256" key="1">
    <source>
        <dbReference type="ARBA" id="ARBA00022679"/>
    </source>
</evidence>
<evidence type="ECO:0000313" key="3">
    <source>
        <dbReference type="EMBL" id="KGE73771.1"/>
    </source>
</evidence>
<keyword evidence="4" id="KW-1185">Reference proteome</keyword>
<feature type="domain" description="Methyltransferase" evidence="2">
    <location>
        <begin position="437"/>
        <end position="542"/>
    </location>
</feature>
<dbReference type="InterPro" id="IPR041698">
    <property type="entry name" value="Methyltransf_25"/>
</dbReference>
<dbReference type="Pfam" id="PF11294">
    <property type="entry name" value="DUF3095"/>
    <property type="match status" value="1"/>
</dbReference>
<dbReference type="GO" id="GO:0016740">
    <property type="term" value="F:transferase activity"/>
    <property type="evidence" value="ECO:0007669"/>
    <property type="project" value="UniProtKB-KW"/>
</dbReference>
<dbReference type="STRING" id="1480694.DC28_00665"/>
<dbReference type="PANTHER" id="PTHR43861">
    <property type="entry name" value="TRANS-ACONITATE 2-METHYLTRANSFERASE-RELATED"/>
    <property type="match status" value="1"/>
</dbReference>
<dbReference type="EMBL" id="JNUP01000003">
    <property type="protein sequence ID" value="KGE73771.1"/>
    <property type="molecule type" value="Genomic_DNA"/>
</dbReference>
<accession>A0A098R1X9</accession>
<dbReference type="Gene3D" id="3.40.50.150">
    <property type="entry name" value="Vaccinia Virus protein VP39"/>
    <property type="match status" value="1"/>
</dbReference>
<dbReference type="Pfam" id="PF13649">
    <property type="entry name" value="Methyltransf_25"/>
    <property type="match status" value="1"/>
</dbReference>
<dbReference type="Proteomes" id="UP000029692">
    <property type="component" value="Unassembled WGS sequence"/>
</dbReference>
<proteinExistence type="predicted"/>
<dbReference type="SUPFAM" id="SSF53335">
    <property type="entry name" value="S-adenosyl-L-methionine-dependent methyltransferases"/>
    <property type="match status" value="1"/>
</dbReference>
<reference evidence="3 4" key="1">
    <citation type="submission" date="2014-05" db="EMBL/GenBank/DDBJ databases">
        <title>De novo Genome Sequence of Spirocheata sp.</title>
        <authorList>
            <person name="Shivani Y."/>
            <person name="Subhash Y."/>
            <person name="Tushar L."/>
            <person name="Sasikala C."/>
            <person name="Ramana C.V."/>
        </authorList>
    </citation>
    <scope>NUCLEOTIDE SEQUENCE [LARGE SCALE GENOMIC DNA]</scope>
    <source>
        <strain evidence="3 4">JC230</strain>
    </source>
</reference>
<sequence>MNEYSQLPILKDIVAAAKTPGWTVPGEFFVACTDVRNSTEALEEGHYKHVNVAGALGIMAIARVYQTLDLPFSFGGDGMFCLVDRERVSAVKEALGKLVRDVDEFFGLDLRGALIPVEALYARGVSLGVSKYRVSPTYTQAVFHGRGLVVADQLLKSPGLEESGWNISPDTGTEPGDYQGFSCRWQDIPSKKDFTCAIIVEPRGFYSGEMILQAIWDIFGGAEGYHPIQAPDEMKMGGPKSSWKLEARLTGRFRRGLGYLLGLFRTRLLMAFVGMVRVLRIPLRVGLYEVHNVAQQNREASDFQKLDGSLKIILSADRQELDALERVLEAEYRNGNCYYGIHTTHSAHMTCLASLDSGHDIHFLDATDGGYTFAAKKLKQQRREPQELPDGQSSFFSTLAPHYETIFSLGRDTLSFVQGILDESPGVGEDGAPLGFLDIGCATGELLRTVAKNRPDRFCVGFDYDPKMVQQAESAVSDLGLPLSRVRVYRGDFTASASYSIARQQGRYALITCLGNTLIHSRNKETLGEVLRTWRSMLAPEGYLLIQLLNYDMLRRTRGEDFPPIHAGNLTFLRRYEYPNTGDILFHTKLIDEQGGVHTNRERIYSIDPPTLGKALRNAGYQDIQWFSGFSSSPLERDDPVVVCLVRV</sequence>
<name>A0A098R1X9_9SPIO</name>